<accession>A0AAE8MWH6</accession>
<proteinExistence type="predicted"/>
<dbReference type="PANTHER" id="PTHR42057:SF2">
    <property type="entry name" value="F-BOX DOMAIN PROTEIN (AFU_ORTHOLOGUE AFUA_4G00200)-RELATED"/>
    <property type="match status" value="1"/>
</dbReference>
<dbReference type="PANTHER" id="PTHR42057">
    <property type="entry name" value="F-BOX DOMAIN PROTEIN (AFU_ORTHOLOGUE AFUA_4G00200)"/>
    <property type="match status" value="1"/>
</dbReference>
<gene>
    <name evidence="1" type="ORF">DNG_03192</name>
</gene>
<dbReference type="EMBL" id="ONZQ02000003">
    <property type="protein sequence ID" value="SPO00347.1"/>
    <property type="molecule type" value="Genomic_DNA"/>
</dbReference>
<evidence type="ECO:0000313" key="2">
    <source>
        <dbReference type="Proteomes" id="UP001187682"/>
    </source>
</evidence>
<organism evidence="1 2">
    <name type="scientific">Cephalotrichum gorgonifer</name>
    <dbReference type="NCBI Taxonomy" id="2041049"/>
    <lineage>
        <taxon>Eukaryota</taxon>
        <taxon>Fungi</taxon>
        <taxon>Dikarya</taxon>
        <taxon>Ascomycota</taxon>
        <taxon>Pezizomycotina</taxon>
        <taxon>Sordariomycetes</taxon>
        <taxon>Hypocreomycetidae</taxon>
        <taxon>Microascales</taxon>
        <taxon>Microascaceae</taxon>
        <taxon>Cephalotrichum</taxon>
    </lineage>
</organism>
<protein>
    <submittedName>
        <fullName evidence="1">Uncharacterized protein</fullName>
    </submittedName>
</protein>
<dbReference type="AlphaFoldDB" id="A0AAE8MWH6"/>
<name>A0AAE8MWH6_9PEZI</name>
<reference evidence="1" key="1">
    <citation type="submission" date="2018-03" db="EMBL/GenBank/DDBJ databases">
        <authorList>
            <person name="Guldener U."/>
        </authorList>
    </citation>
    <scope>NUCLEOTIDE SEQUENCE</scope>
</reference>
<sequence length="512" mass="58751">MSKPTLFQLRLVSRQLGDIAQRWAYRSLRLEGHGSSAERFAKIAYSPKLRDLVWELTIDTWIGPGFAYHSNEGYKIPEAFMNNLPHLRCFGNLKVLHLRFSEYCGEDDDDRSGLALEETWNFRYRVLDTICHCVAGMWTKERQVQIDKRMEQEWEPGYSYPDEDSSLPSGQVIHLKELTITNLADYHEPALSEAWKKVITLPSLIDLKLLVTTESCDPAPENSIYFKERYEFFENLPRSWLSPAVANNLRVLSLYYGDYWGWFPKMDFRSLALGQDSPFPHLKVLALGNYVFSHEWQVEWLASIGRDNSSGGLEELYLDDCPVLFKARQVGPFSSSDPGYPDPKAVLGPNYNPETREYPMRWNHILIRWAESMKGLKVFRMGHGTWYGVPDDTLMAIKYDGSYDGVSSDVREHHASHQLHRSFACPAPIDEDDDEDAELVWKAGRHLHGAGMKESRGWQMQYIEYDIGLGPTQWIEPRRPYDGPFAPEDGTLAKDDAAFKALMTAIEARASA</sequence>
<keyword evidence="2" id="KW-1185">Reference proteome</keyword>
<comment type="caution">
    <text evidence="1">The sequence shown here is derived from an EMBL/GenBank/DDBJ whole genome shotgun (WGS) entry which is preliminary data.</text>
</comment>
<dbReference type="Proteomes" id="UP001187682">
    <property type="component" value="Unassembled WGS sequence"/>
</dbReference>
<evidence type="ECO:0000313" key="1">
    <source>
        <dbReference type="EMBL" id="SPO00347.1"/>
    </source>
</evidence>